<feature type="transmembrane region" description="Helical" evidence="1">
    <location>
        <begin position="12"/>
        <end position="34"/>
    </location>
</feature>
<keyword evidence="3" id="KW-1185">Reference proteome</keyword>
<evidence type="ECO:0000256" key="1">
    <source>
        <dbReference type="SAM" id="Phobius"/>
    </source>
</evidence>
<dbReference type="AlphaFoldDB" id="A0A9D4MJ69"/>
<evidence type="ECO:0000313" key="3">
    <source>
        <dbReference type="Proteomes" id="UP000828390"/>
    </source>
</evidence>
<proteinExistence type="predicted"/>
<keyword evidence="1" id="KW-0812">Transmembrane</keyword>
<keyword evidence="1" id="KW-1133">Transmembrane helix</keyword>
<sequence>MVLIVHTTAHTLKVVFTSALGTHVTISLALSLAFLCSSFLYVATFATVSASFLGFSAGLLLLLVTGGCSNSIGV</sequence>
<evidence type="ECO:0000313" key="2">
    <source>
        <dbReference type="EMBL" id="KAH3877191.1"/>
    </source>
</evidence>
<accession>A0A9D4MJ69</accession>
<reference evidence="2" key="2">
    <citation type="submission" date="2020-11" db="EMBL/GenBank/DDBJ databases">
        <authorList>
            <person name="McCartney M.A."/>
            <person name="Auch B."/>
            <person name="Kono T."/>
            <person name="Mallez S."/>
            <person name="Becker A."/>
            <person name="Gohl D.M."/>
            <person name="Silverstein K.A.T."/>
            <person name="Koren S."/>
            <person name="Bechman K.B."/>
            <person name="Herman A."/>
            <person name="Abrahante J.E."/>
            <person name="Garbe J."/>
        </authorList>
    </citation>
    <scope>NUCLEOTIDE SEQUENCE</scope>
    <source>
        <strain evidence="2">Duluth1</strain>
        <tissue evidence="2">Whole animal</tissue>
    </source>
</reference>
<reference evidence="2" key="1">
    <citation type="journal article" date="2019" name="bioRxiv">
        <title>The Genome of the Zebra Mussel, Dreissena polymorpha: A Resource for Invasive Species Research.</title>
        <authorList>
            <person name="McCartney M.A."/>
            <person name="Auch B."/>
            <person name="Kono T."/>
            <person name="Mallez S."/>
            <person name="Zhang Y."/>
            <person name="Obille A."/>
            <person name="Becker A."/>
            <person name="Abrahante J.E."/>
            <person name="Garbe J."/>
            <person name="Badalamenti J.P."/>
            <person name="Herman A."/>
            <person name="Mangelson H."/>
            <person name="Liachko I."/>
            <person name="Sullivan S."/>
            <person name="Sone E.D."/>
            <person name="Koren S."/>
            <person name="Silverstein K.A.T."/>
            <person name="Beckman K.B."/>
            <person name="Gohl D.M."/>
        </authorList>
    </citation>
    <scope>NUCLEOTIDE SEQUENCE</scope>
    <source>
        <strain evidence="2">Duluth1</strain>
        <tissue evidence="2">Whole animal</tissue>
    </source>
</reference>
<keyword evidence="1" id="KW-0472">Membrane</keyword>
<dbReference type="Proteomes" id="UP000828390">
    <property type="component" value="Unassembled WGS sequence"/>
</dbReference>
<comment type="caution">
    <text evidence="2">The sequence shown here is derived from an EMBL/GenBank/DDBJ whole genome shotgun (WGS) entry which is preliminary data.</text>
</comment>
<feature type="transmembrane region" description="Helical" evidence="1">
    <location>
        <begin position="40"/>
        <end position="64"/>
    </location>
</feature>
<protein>
    <submittedName>
        <fullName evidence="2">Uncharacterized protein</fullName>
    </submittedName>
</protein>
<dbReference type="EMBL" id="JAIWYP010000001">
    <property type="protein sequence ID" value="KAH3877191.1"/>
    <property type="molecule type" value="Genomic_DNA"/>
</dbReference>
<organism evidence="2 3">
    <name type="scientific">Dreissena polymorpha</name>
    <name type="common">Zebra mussel</name>
    <name type="synonym">Mytilus polymorpha</name>
    <dbReference type="NCBI Taxonomy" id="45954"/>
    <lineage>
        <taxon>Eukaryota</taxon>
        <taxon>Metazoa</taxon>
        <taxon>Spiralia</taxon>
        <taxon>Lophotrochozoa</taxon>
        <taxon>Mollusca</taxon>
        <taxon>Bivalvia</taxon>
        <taxon>Autobranchia</taxon>
        <taxon>Heteroconchia</taxon>
        <taxon>Euheterodonta</taxon>
        <taxon>Imparidentia</taxon>
        <taxon>Neoheterodontei</taxon>
        <taxon>Myida</taxon>
        <taxon>Dreissenoidea</taxon>
        <taxon>Dreissenidae</taxon>
        <taxon>Dreissena</taxon>
    </lineage>
</organism>
<name>A0A9D4MJ69_DREPO</name>
<gene>
    <name evidence="2" type="ORF">DPMN_001050</name>
</gene>